<organism evidence="1 2">
    <name type="scientific">Candidatus Liptonbacteria bacterium RIFCSPLOWO2_01_FULL_52_25</name>
    <dbReference type="NCBI Taxonomy" id="1798650"/>
    <lineage>
        <taxon>Bacteria</taxon>
        <taxon>Candidatus Liptoniibacteriota</taxon>
    </lineage>
</organism>
<sequence length="238" mass="27032">MDGLASAHKILCTHNARGLLFGGALFRIYRRAKPRTPKDIDVLILSYDCAHHPRQNEGCLPSEGEPLKPGWLDRLEIDWWVAHGSEEKPHNDNVAAMANTMHPQEFDELYFCGNRDIGPVGLCWNAHFRNPDQHARGLYLPNLDLARNIMRREIEQIEASAASAKSEYAKRLNAPFIKESAKRLQILTSVEQRDNLLYPTITETDLEVFFPPEQAPLAAYCKTPYTKMPPWKARIASA</sequence>
<gene>
    <name evidence="1" type="ORF">A2945_00105</name>
</gene>
<dbReference type="STRING" id="1798650.A2945_00105"/>
<accession>A0A1G2CFC3</accession>
<name>A0A1G2CFC3_9BACT</name>
<dbReference type="Proteomes" id="UP000178880">
    <property type="component" value="Unassembled WGS sequence"/>
</dbReference>
<evidence type="ECO:0000313" key="1">
    <source>
        <dbReference type="EMBL" id="OGZ00089.1"/>
    </source>
</evidence>
<dbReference type="EMBL" id="MHLA01000007">
    <property type="protein sequence ID" value="OGZ00089.1"/>
    <property type="molecule type" value="Genomic_DNA"/>
</dbReference>
<protein>
    <submittedName>
        <fullName evidence="1">Uncharacterized protein</fullName>
    </submittedName>
</protein>
<proteinExistence type="predicted"/>
<comment type="caution">
    <text evidence="1">The sequence shown here is derived from an EMBL/GenBank/DDBJ whole genome shotgun (WGS) entry which is preliminary data.</text>
</comment>
<evidence type="ECO:0000313" key="2">
    <source>
        <dbReference type="Proteomes" id="UP000178880"/>
    </source>
</evidence>
<dbReference type="AlphaFoldDB" id="A0A1G2CFC3"/>
<reference evidence="1 2" key="1">
    <citation type="journal article" date="2016" name="Nat. Commun.">
        <title>Thousands of microbial genomes shed light on interconnected biogeochemical processes in an aquifer system.</title>
        <authorList>
            <person name="Anantharaman K."/>
            <person name="Brown C.T."/>
            <person name="Hug L.A."/>
            <person name="Sharon I."/>
            <person name="Castelle C.J."/>
            <person name="Probst A.J."/>
            <person name="Thomas B.C."/>
            <person name="Singh A."/>
            <person name="Wilkins M.J."/>
            <person name="Karaoz U."/>
            <person name="Brodie E.L."/>
            <person name="Williams K.H."/>
            <person name="Hubbard S.S."/>
            <person name="Banfield J.F."/>
        </authorList>
    </citation>
    <scope>NUCLEOTIDE SEQUENCE [LARGE SCALE GENOMIC DNA]</scope>
</reference>